<dbReference type="InterPro" id="IPR014710">
    <property type="entry name" value="RmlC-like_jellyroll"/>
</dbReference>
<name>A0A835M6W5_9MAGN</name>
<dbReference type="InterPro" id="IPR011051">
    <property type="entry name" value="RmlC_Cupin_sf"/>
</dbReference>
<protein>
    <submittedName>
        <fullName evidence="2">Uncharacterized protein</fullName>
    </submittedName>
</protein>
<dbReference type="Gene3D" id="2.60.120.10">
    <property type="entry name" value="Jelly Rolls"/>
    <property type="match status" value="1"/>
</dbReference>
<reference evidence="2 3" key="1">
    <citation type="submission" date="2020-10" db="EMBL/GenBank/DDBJ databases">
        <title>The Coptis chinensis genome and diversification of protoberbering-type alkaloids.</title>
        <authorList>
            <person name="Wang B."/>
            <person name="Shu S."/>
            <person name="Song C."/>
            <person name="Liu Y."/>
        </authorList>
    </citation>
    <scope>NUCLEOTIDE SEQUENCE [LARGE SCALE GENOMIC DNA]</scope>
    <source>
        <strain evidence="2">HL-2020</strain>
        <tissue evidence="2">Leaf</tissue>
    </source>
</reference>
<dbReference type="AlphaFoldDB" id="A0A835M6W5"/>
<keyword evidence="3" id="KW-1185">Reference proteome</keyword>
<dbReference type="OrthoDB" id="1935583at2759"/>
<accession>A0A835M6W5</accession>
<dbReference type="SUPFAM" id="SSF51182">
    <property type="entry name" value="RmlC-like cupins"/>
    <property type="match status" value="1"/>
</dbReference>
<comment type="caution">
    <text evidence="2">The sequence shown here is derived from an EMBL/GenBank/DDBJ whole genome shotgun (WGS) entry which is preliminary data.</text>
</comment>
<evidence type="ECO:0000313" key="2">
    <source>
        <dbReference type="EMBL" id="KAF9621460.1"/>
    </source>
</evidence>
<sequence>MKKQNEVEEKGKGLNGFRNARGTKIIPRVRKPKDQKDGPARHTIPIAKSVFGSNPPISDDVLAKAFQIDKKTVDYLQAQFWTSN</sequence>
<dbReference type="Proteomes" id="UP000631114">
    <property type="component" value="Unassembled WGS sequence"/>
</dbReference>
<dbReference type="EMBL" id="JADFTS010000002">
    <property type="protein sequence ID" value="KAF9621460.1"/>
    <property type="molecule type" value="Genomic_DNA"/>
</dbReference>
<gene>
    <name evidence="2" type="ORF">IFM89_021532</name>
</gene>
<evidence type="ECO:0000313" key="3">
    <source>
        <dbReference type="Proteomes" id="UP000631114"/>
    </source>
</evidence>
<evidence type="ECO:0000256" key="1">
    <source>
        <dbReference type="SAM" id="MobiDB-lite"/>
    </source>
</evidence>
<feature type="region of interest" description="Disordered" evidence="1">
    <location>
        <begin position="1"/>
        <end position="41"/>
    </location>
</feature>
<organism evidence="2 3">
    <name type="scientific">Coptis chinensis</name>
    <dbReference type="NCBI Taxonomy" id="261450"/>
    <lineage>
        <taxon>Eukaryota</taxon>
        <taxon>Viridiplantae</taxon>
        <taxon>Streptophyta</taxon>
        <taxon>Embryophyta</taxon>
        <taxon>Tracheophyta</taxon>
        <taxon>Spermatophyta</taxon>
        <taxon>Magnoliopsida</taxon>
        <taxon>Ranunculales</taxon>
        <taxon>Ranunculaceae</taxon>
        <taxon>Coptidoideae</taxon>
        <taxon>Coptis</taxon>
    </lineage>
</organism>
<feature type="compositionally biased region" description="Basic and acidic residues" evidence="1">
    <location>
        <begin position="1"/>
        <end position="12"/>
    </location>
</feature>
<proteinExistence type="predicted"/>